<protein>
    <submittedName>
        <fullName evidence="1">Uncharacterized protein</fullName>
    </submittedName>
</protein>
<organism evidence="1 2">
    <name type="scientific">Amniculicola lignicola CBS 123094</name>
    <dbReference type="NCBI Taxonomy" id="1392246"/>
    <lineage>
        <taxon>Eukaryota</taxon>
        <taxon>Fungi</taxon>
        <taxon>Dikarya</taxon>
        <taxon>Ascomycota</taxon>
        <taxon>Pezizomycotina</taxon>
        <taxon>Dothideomycetes</taxon>
        <taxon>Pleosporomycetidae</taxon>
        <taxon>Pleosporales</taxon>
        <taxon>Amniculicolaceae</taxon>
        <taxon>Amniculicola</taxon>
    </lineage>
</organism>
<keyword evidence="2" id="KW-1185">Reference proteome</keyword>
<dbReference type="Proteomes" id="UP000799779">
    <property type="component" value="Unassembled WGS sequence"/>
</dbReference>
<evidence type="ECO:0000313" key="1">
    <source>
        <dbReference type="EMBL" id="KAF2004682.1"/>
    </source>
</evidence>
<sequence>MLAAMGCFPVISPTDHIHNQFLNASLISRPKQPISIALCRLLGRRLNSCKSQILPRIRSHQAPIRLKAMSQKKNSSHSLHFAASSVPQLNPQAASQLLQTWESVVSPRGHFSHPHDDDRGVRVTQLRVATVGIVVATSTSSPVSVQQQRLCP</sequence>
<reference evidence="1" key="1">
    <citation type="journal article" date="2020" name="Stud. Mycol.">
        <title>101 Dothideomycetes genomes: a test case for predicting lifestyles and emergence of pathogens.</title>
        <authorList>
            <person name="Haridas S."/>
            <person name="Albert R."/>
            <person name="Binder M."/>
            <person name="Bloem J."/>
            <person name="Labutti K."/>
            <person name="Salamov A."/>
            <person name="Andreopoulos B."/>
            <person name="Baker S."/>
            <person name="Barry K."/>
            <person name="Bills G."/>
            <person name="Bluhm B."/>
            <person name="Cannon C."/>
            <person name="Castanera R."/>
            <person name="Culley D."/>
            <person name="Daum C."/>
            <person name="Ezra D."/>
            <person name="Gonzalez J."/>
            <person name="Henrissat B."/>
            <person name="Kuo A."/>
            <person name="Liang C."/>
            <person name="Lipzen A."/>
            <person name="Lutzoni F."/>
            <person name="Magnuson J."/>
            <person name="Mondo S."/>
            <person name="Nolan M."/>
            <person name="Ohm R."/>
            <person name="Pangilinan J."/>
            <person name="Park H.-J."/>
            <person name="Ramirez L."/>
            <person name="Alfaro M."/>
            <person name="Sun H."/>
            <person name="Tritt A."/>
            <person name="Yoshinaga Y."/>
            <person name="Zwiers L.-H."/>
            <person name="Turgeon B."/>
            <person name="Goodwin S."/>
            <person name="Spatafora J."/>
            <person name="Crous P."/>
            <person name="Grigoriev I."/>
        </authorList>
    </citation>
    <scope>NUCLEOTIDE SEQUENCE</scope>
    <source>
        <strain evidence="1">CBS 123094</strain>
    </source>
</reference>
<accession>A0A6A5WSL8</accession>
<dbReference type="AlphaFoldDB" id="A0A6A5WSL8"/>
<dbReference type="EMBL" id="ML977566">
    <property type="protein sequence ID" value="KAF2004682.1"/>
    <property type="molecule type" value="Genomic_DNA"/>
</dbReference>
<evidence type="ECO:0000313" key="2">
    <source>
        <dbReference type="Proteomes" id="UP000799779"/>
    </source>
</evidence>
<gene>
    <name evidence="1" type="ORF">P154DRAFT_36280</name>
</gene>
<proteinExistence type="predicted"/>
<name>A0A6A5WSL8_9PLEO</name>